<sequence length="128" mass="13147">MLLSTLLAALDAGAIPVSDRVDPDPEVMRVVHDSRVVEPGDLFCCIPGAHHDGHDHVEQAVEAGATAVLAEHPVASDAPVVIVQSVRQTMPLLAAAAVGDPSHDLRVVGVTGTNGKTSVAHMLAGVLD</sequence>
<dbReference type="Pfam" id="PF01225">
    <property type="entry name" value="Mur_ligase"/>
    <property type="match status" value="1"/>
</dbReference>
<gene>
    <name evidence="2" type="ORF">METZ01_LOCUS246836</name>
</gene>
<dbReference type="SUPFAM" id="SSF63418">
    <property type="entry name" value="MurE/MurF N-terminal domain"/>
    <property type="match status" value="1"/>
</dbReference>
<feature type="domain" description="Mur ligase N-terminal catalytic" evidence="1">
    <location>
        <begin position="30"/>
        <end position="97"/>
    </location>
</feature>
<feature type="non-terminal residue" evidence="2">
    <location>
        <position position="128"/>
    </location>
</feature>
<reference evidence="2" key="1">
    <citation type="submission" date="2018-05" db="EMBL/GenBank/DDBJ databases">
        <authorList>
            <person name="Lanie J.A."/>
            <person name="Ng W.-L."/>
            <person name="Kazmierczak K.M."/>
            <person name="Andrzejewski T.M."/>
            <person name="Davidsen T.M."/>
            <person name="Wayne K.J."/>
            <person name="Tettelin H."/>
            <person name="Glass J.I."/>
            <person name="Rusch D."/>
            <person name="Podicherti R."/>
            <person name="Tsui H.-C.T."/>
            <person name="Winkler M.E."/>
        </authorList>
    </citation>
    <scope>NUCLEOTIDE SEQUENCE</scope>
</reference>
<accession>A0A382I3T2</accession>
<dbReference type="AlphaFoldDB" id="A0A382I3T2"/>
<evidence type="ECO:0000313" key="2">
    <source>
        <dbReference type="EMBL" id="SVB93982.1"/>
    </source>
</evidence>
<dbReference type="InterPro" id="IPR000713">
    <property type="entry name" value="Mur_ligase_N"/>
</dbReference>
<dbReference type="PANTHER" id="PTHR23135">
    <property type="entry name" value="MUR LIGASE FAMILY MEMBER"/>
    <property type="match status" value="1"/>
</dbReference>
<name>A0A382I3T2_9ZZZZ</name>
<dbReference type="GO" id="GO:0005524">
    <property type="term" value="F:ATP binding"/>
    <property type="evidence" value="ECO:0007669"/>
    <property type="project" value="InterPro"/>
</dbReference>
<dbReference type="Gene3D" id="3.40.1190.10">
    <property type="entry name" value="Mur-like, catalytic domain"/>
    <property type="match status" value="1"/>
</dbReference>
<evidence type="ECO:0000259" key="1">
    <source>
        <dbReference type="Pfam" id="PF01225"/>
    </source>
</evidence>
<organism evidence="2">
    <name type="scientific">marine metagenome</name>
    <dbReference type="NCBI Taxonomy" id="408172"/>
    <lineage>
        <taxon>unclassified sequences</taxon>
        <taxon>metagenomes</taxon>
        <taxon>ecological metagenomes</taxon>
    </lineage>
</organism>
<dbReference type="PANTHER" id="PTHR23135:SF4">
    <property type="entry name" value="UDP-N-ACETYLMURAMOYL-L-ALANYL-D-GLUTAMATE--2,6-DIAMINOPIMELATE LIGASE MURE HOMOLOG, CHLOROPLASTIC"/>
    <property type="match status" value="1"/>
</dbReference>
<dbReference type="Gene3D" id="3.40.1390.10">
    <property type="entry name" value="MurE/MurF, N-terminal domain"/>
    <property type="match status" value="1"/>
</dbReference>
<dbReference type="InterPro" id="IPR036565">
    <property type="entry name" value="Mur-like_cat_sf"/>
</dbReference>
<dbReference type="SUPFAM" id="SSF53623">
    <property type="entry name" value="MurD-like peptide ligases, catalytic domain"/>
    <property type="match status" value="1"/>
</dbReference>
<dbReference type="InterPro" id="IPR035911">
    <property type="entry name" value="MurE/MurF_N"/>
</dbReference>
<dbReference type="EMBL" id="UINC01064887">
    <property type="protein sequence ID" value="SVB93982.1"/>
    <property type="molecule type" value="Genomic_DNA"/>
</dbReference>
<dbReference type="GO" id="GO:0016881">
    <property type="term" value="F:acid-amino acid ligase activity"/>
    <property type="evidence" value="ECO:0007669"/>
    <property type="project" value="InterPro"/>
</dbReference>
<protein>
    <recommendedName>
        <fullName evidence="1">Mur ligase N-terminal catalytic domain-containing protein</fullName>
    </recommendedName>
</protein>
<proteinExistence type="predicted"/>